<name>A0A0C3F3P3_PILCF</name>
<dbReference type="HOGENOM" id="CLU_1723079_0_0_1"/>
<dbReference type="EMBL" id="KN833010">
    <property type="protein sequence ID" value="KIM79400.1"/>
    <property type="molecule type" value="Genomic_DNA"/>
</dbReference>
<sequence length="165" mass="18922">MDTFYDFEGAKNSLHAYIQNRYENDTYQLSNFKDINTLKPVLSEKPTYWRLTIPAADKTETEELVLSMQGVIVNKDLPPILKTPNGQCQPVLRQTVELSGLDCDKFKTCVDTLRDLHQIFVRLVPEGDMEPLAFSQFHGLDTVEFSTRYFTSRHDDPNGTAIPFN</sequence>
<evidence type="ECO:0000313" key="2">
    <source>
        <dbReference type="Proteomes" id="UP000054166"/>
    </source>
</evidence>
<reference evidence="2" key="2">
    <citation type="submission" date="2015-01" db="EMBL/GenBank/DDBJ databases">
        <title>Evolutionary Origins and Diversification of the Mycorrhizal Mutualists.</title>
        <authorList>
            <consortium name="DOE Joint Genome Institute"/>
            <consortium name="Mycorrhizal Genomics Consortium"/>
            <person name="Kohler A."/>
            <person name="Kuo A."/>
            <person name="Nagy L.G."/>
            <person name="Floudas D."/>
            <person name="Copeland A."/>
            <person name="Barry K.W."/>
            <person name="Cichocki N."/>
            <person name="Veneault-Fourrey C."/>
            <person name="LaButti K."/>
            <person name="Lindquist E.A."/>
            <person name="Lipzen A."/>
            <person name="Lundell T."/>
            <person name="Morin E."/>
            <person name="Murat C."/>
            <person name="Riley R."/>
            <person name="Ohm R."/>
            <person name="Sun H."/>
            <person name="Tunlid A."/>
            <person name="Henrissat B."/>
            <person name="Grigoriev I.V."/>
            <person name="Hibbett D.S."/>
            <person name="Martin F."/>
        </authorList>
    </citation>
    <scope>NUCLEOTIDE SEQUENCE [LARGE SCALE GENOMIC DNA]</scope>
    <source>
        <strain evidence="2">F 1598</strain>
    </source>
</reference>
<gene>
    <name evidence="1" type="ORF">PILCRDRAFT_10521</name>
</gene>
<keyword evidence="2" id="KW-1185">Reference proteome</keyword>
<organism evidence="1 2">
    <name type="scientific">Piloderma croceum (strain F 1598)</name>
    <dbReference type="NCBI Taxonomy" id="765440"/>
    <lineage>
        <taxon>Eukaryota</taxon>
        <taxon>Fungi</taxon>
        <taxon>Dikarya</taxon>
        <taxon>Basidiomycota</taxon>
        <taxon>Agaricomycotina</taxon>
        <taxon>Agaricomycetes</taxon>
        <taxon>Agaricomycetidae</taxon>
        <taxon>Atheliales</taxon>
        <taxon>Atheliaceae</taxon>
        <taxon>Piloderma</taxon>
    </lineage>
</organism>
<dbReference type="Proteomes" id="UP000054166">
    <property type="component" value="Unassembled WGS sequence"/>
</dbReference>
<reference evidence="1 2" key="1">
    <citation type="submission" date="2014-04" db="EMBL/GenBank/DDBJ databases">
        <authorList>
            <consortium name="DOE Joint Genome Institute"/>
            <person name="Kuo A."/>
            <person name="Tarkka M."/>
            <person name="Buscot F."/>
            <person name="Kohler A."/>
            <person name="Nagy L.G."/>
            <person name="Floudas D."/>
            <person name="Copeland A."/>
            <person name="Barry K.W."/>
            <person name="Cichocki N."/>
            <person name="Veneault-Fourrey C."/>
            <person name="LaButti K."/>
            <person name="Lindquist E.A."/>
            <person name="Lipzen A."/>
            <person name="Lundell T."/>
            <person name="Morin E."/>
            <person name="Murat C."/>
            <person name="Sun H."/>
            <person name="Tunlid A."/>
            <person name="Henrissat B."/>
            <person name="Grigoriev I.V."/>
            <person name="Hibbett D.S."/>
            <person name="Martin F."/>
            <person name="Nordberg H.P."/>
            <person name="Cantor M.N."/>
            <person name="Hua S.X."/>
        </authorList>
    </citation>
    <scope>NUCLEOTIDE SEQUENCE [LARGE SCALE GENOMIC DNA]</scope>
    <source>
        <strain evidence="1 2">F 1598</strain>
    </source>
</reference>
<accession>A0A0C3F3P3</accession>
<dbReference type="InParanoid" id="A0A0C3F3P3"/>
<dbReference type="OrthoDB" id="3269456at2759"/>
<evidence type="ECO:0000313" key="1">
    <source>
        <dbReference type="EMBL" id="KIM79400.1"/>
    </source>
</evidence>
<proteinExistence type="predicted"/>
<dbReference type="AlphaFoldDB" id="A0A0C3F3P3"/>
<protein>
    <submittedName>
        <fullName evidence="1">Uncharacterized protein</fullName>
    </submittedName>
</protein>